<feature type="domain" description="Immunoglobulin" evidence="1">
    <location>
        <begin position="79"/>
        <end position="182"/>
    </location>
</feature>
<dbReference type="PANTHER" id="PTHR21063">
    <property type="entry name" value="LFA-3"/>
    <property type="match status" value="1"/>
</dbReference>
<dbReference type="Proteomes" id="UP000830375">
    <property type="component" value="Unassembled WGS sequence"/>
</dbReference>
<sequence>MIFYRYKTKTFICFCSMTLTDVLKRKFAALRGRSCEEEKSKNTRSQVEGKWMKLFSNCQKEEEEEVASPVGASGVVADSVLVFVMEGDSVTLNSDVKANQQEKIKWFFNDTRIAQISDHLSKTCTDVQCNEGTEIFKDRLKLDNQTGSLTITNINTTDSGFYKLQIISSNSMSEKIFRVTVQEMDKMKTKTVNEGESVTLDPGVIKNTNDLMTWYFTDTLIAEIARDPSKICTDDEFEDADGFRGRLKLDHQTGSLTITETRTTDSGLYHLEIIANSSSIRRQYSIKIVTEKSLSGTGSKRSPNLFTPIPLLYVSTPASRSKRDRCGPQ</sequence>
<dbReference type="SMART" id="SM00409">
    <property type="entry name" value="IG"/>
    <property type="match status" value="2"/>
</dbReference>
<dbReference type="SUPFAM" id="SSF48726">
    <property type="entry name" value="Immunoglobulin"/>
    <property type="match status" value="2"/>
</dbReference>
<feature type="domain" description="Immunoglobulin" evidence="1">
    <location>
        <begin position="187"/>
        <end position="289"/>
    </location>
</feature>
<evidence type="ECO:0000259" key="1">
    <source>
        <dbReference type="SMART" id="SM00409"/>
    </source>
</evidence>
<evidence type="ECO:0000313" key="2">
    <source>
        <dbReference type="EMBL" id="KAI2650697.1"/>
    </source>
</evidence>
<evidence type="ECO:0000313" key="3">
    <source>
        <dbReference type="Proteomes" id="UP000830375"/>
    </source>
</evidence>
<dbReference type="InterPro" id="IPR013106">
    <property type="entry name" value="Ig_V-set"/>
</dbReference>
<dbReference type="InterPro" id="IPR036179">
    <property type="entry name" value="Ig-like_dom_sf"/>
</dbReference>
<dbReference type="EMBL" id="JACTAM010000022">
    <property type="protein sequence ID" value="KAI2650697.1"/>
    <property type="molecule type" value="Genomic_DNA"/>
</dbReference>
<dbReference type="InterPro" id="IPR013783">
    <property type="entry name" value="Ig-like_fold"/>
</dbReference>
<reference evidence="2 3" key="1">
    <citation type="submission" date="2022-01" db="EMBL/GenBank/DDBJ databases">
        <title>A high-quality chromosome-level genome assembly of rohu carp, Labeo rohita.</title>
        <authorList>
            <person name="Arick M.A. II"/>
            <person name="Hsu C.-Y."/>
            <person name="Magbanua Z."/>
            <person name="Pechanova O."/>
            <person name="Grover C."/>
            <person name="Miller E."/>
            <person name="Thrash A."/>
            <person name="Ezzel L."/>
            <person name="Alam S."/>
            <person name="Benzie J."/>
            <person name="Hamilton M."/>
            <person name="Karsi A."/>
            <person name="Lawrence M.L."/>
            <person name="Peterson D.G."/>
        </authorList>
    </citation>
    <scope>NUCLEOTIDE SEQUENCE [LARGE SCALE GENOMIC DNA]</scope>
    <source>
        <strain evidence="3">BAU-BD-2019</strain>
        <tissue evidence="2">Blood</tissue>
    </source>
</reference>
<dbReference type="Pfam" id="PF07686">
    <property type="entry name" value="V-set"/>
    <property type="match status" value="2"/>
</dbReference>
<comment type="caution">
    <text evidence="2">The sequence shown here is derived from an EMBL/GenBank/DDBJ whole genome shotgun (WGS) entry which is preliminary data.</text>
</comment>
<name>A0ABQ8LL71_LABRO</name>
<organism evidence="2 3">
    <name type="scientific">Labeo rohita</name>
    <name type="common">Indian major carp</name>
    <name type="synonym">Cyprinus rohita</name>
    <dbReference type="NCBI Taxonomy" id="84645"/>
    <lineage>
        <taxon>Eukaryota</taxon>
        <taxon>Metazoa</taxon>
        <taxon>Chordata</taxon>
        <taxon>Craniata</taxon>
        <taxon>Vertebrata</taxon>
        <taxon>Euteleostomi</taxon>
        <taxon>Actinopterygii</taxon>
        <taxon>Neopterygii</taxon>
        <taxon>Teleostei</taxon>
        <taxon>Ostariophysi</taxon>
        <taxon>Cypriniformes</taxon>
        <taxon>Cyprinidae</taxon>
        <taxon>Labeoninae</taxon>
        <taxon>Labeonini</taxon>
        <taxon>Labeo</taxon>
    </lineage>
</organism>
<dbReference type="InterPro" id="IPR003599">
    <property type="entry name" value="Ig_sub"/>
</dbReference>
<gene>
    <name evidence="2" type="ORF">H4Q32_000742</name>
</gene>
<proteinExistence type="predicted"/>
<protein>
    <submittedName>
        <fullName evidence="2">Matrix-remodeling-associated protein 5</fullName>
    </submittedName>
</protein>
<dbReference type="PANTHER" id="PTHR21063:SF4">
    <property type="entry name" value="CD48 ANTIGEN-RELATED"/>
    <property type="match status" value="1"/>
</dbReference>
<keyword evidence="3" id="KW-1185">Reference proteome</keyword>
<accession>A0ABQ8LL71</accession>
<dbReference type="Gene3D" id="2.60.40.10">
    <property type="entry name" value="Immunoglobulins"/>
    <property type="match status" value="2"/>
</dbReference>